<name>A0A5J6VLF6_9VIRU</name>
<reference evidence="2" key="1">
    <citation type="journal article" date="2019" name="Philos. Trans. R. Soc. Lond., B, Biol. Sci.">
        <title>Targeted metagenomic recovery of four divergent viruses reveals shared and distinctive characteristics of giant viruses of marine eukaryotes.</title>
        <authorList>
            <person name="Needham D.M."/>
            <person name="Poirier C."/>
            <person name="Hehenberger E."/>
            <person name="Jimenez V."/>
            <person name="Swalwell J.E."/>
            <person name="Santoro A.E."/>
            <person name="Worden A.Z."/>
        </authorList>
    </citation>
    <scope>NUCLEOTIDE SEQUENCE</scope>
    <source>
        <strain evidence="2">OPacV-421</strain>
    </source>
</reference>
<sequence length="178" mass="21121">MDNFVFIGGMYKGKTYKYVRTNHPDYFIHLLSKPAGKVYNEFDFIKYCIDYLKTDSSSPHSKTKTLKKIHHPRLSSPPPKKDYDKIIHQLCNSLMQKSLWLTYKTADKEYKIKYIYSESEIRDLDRYVAYDISFPEYQFCFNTIEKFITKINNNTLDPDFAKKVIVLLRNGDTPLEEL</sequence>
<organism evidence="2">
    <name type="scientific">Megaviridae environmental sample</name>
    <dbReference type="NCBI Taxonomy" id="1737588"/>
    <lineage>
        <taxon>Viruses</taxon>
        <taxon>Varidnaviria</taxon>
        <taxon>Bamfordvirae</taxon>
        <taxon>Nucleocytoviricota</taxon>
        <taxon>Megaviricetes</taxon>
        <taxon>Imitervirales</taxon>
        <taxon>Mimiviridae</taxon>
        <taxon>environmental samples</taxon>
    </lineage>
</organism>
<proteinExistence type="predicted"/>
<protein>
    <submittedName>
        <fullName evidence="2">Uncharacterized protein</fullName>
    </submittedName>
</protein>
<dbReference type="EMBL" id="MN448292">
    <property type="protein sequence ID" value="QFG74793.1"/>
    <property type="molecule type" value="Genomic_DNA"/>
</dbReference>
<evidence type="ECO:0000256" key="1">
    <source>
        <dbReference type="SAM" id="MobiDB-lite"/>
    </source>
</evidence>
<accession>A0A5J6VLF6</accession>
<feature type="compositionally biased region" description="Basic residues" evidence="1">
    <location>
        <begin position="61"/>
        <end position="73"/>
    </location>
</feature>
<evidence type="ECO:0000313" key="2">
    <source>
        <dbReference type="EMBL" id="QFG74793.1"/>
    </source>
</evidence>
<feature type="region of interest" description="Disordered" evidence="1">
    <location>
        <begin position="56"/>
        <end position="80"/>
    </location>
</feature>